<organism evidence="3 4">
    <name type="scientific">Sphaerotilus montanus</name>
    <dbReference type="NCBI Taxonomy" id="522889"/>
    <lineage>
        <taxon>Bacteria</taxon>
        <taxon>Pseudomonadati</taxon>
        <taxon>Pseudomonadota</taxon>
        <taxon>Betaproteobacteria</taxon>
        <taxon>Burkholderiales</taxon>
        <taxon>Sphaerotilaceae</taxon>
        <taxon>Sphaerotilus</taxon>
    </lineage>
</organism>
<feature type="chain" id="PRO_5031031112" evidence="2">
    <location>
        <begin position="22"/>
        <end position="194"/>
    </location>
</feature>
<evidence type="ECO:0000313" key="3">
    <source>
        <dbReference type="EMBL" id="NYG33588.1"/>
    </source>
</evidence>
<name>A0A7Y9QY73_9BURK</name>
<sequence length="194" mass="21201">MGATLCALVLGLLLPVSASRAAAFDLDALMAHLAQVKSGEATFTEKRTVFQLDQTLESSGRLSFSAPDRFTRETLRPRPDRMAVVGNQLTVSQGSRSRSTTLDSVPEAVVIVEAIRGTLTGNRETLERHFTTQLLGGAERWSLDLVPRDARLRGQVAQVRVSGRQGQLREVQITMTDGDRSVMQIEPLTAERSP</sequence>
<evidence type="ECO:0000256" key="1">
    <source>
        <dbReference type="ARBA" id="ARBA00022729"/>
    </source>
</evidence>
<dbReference type="Proteomes" id="UP000518288">
    <property type="component" value="Unassembled WGS sequence"/>
</dbReference>
<accession>A0A7Y9QY73</accession>
<keyword evidence="4" id="KW-1185">Reference proteome</keyword>
<evidence type="ECO:0000256" key="2">
    <source>
        <dbReference type="SAM" id="SignalP"/>
    </source>
</evidence>
<dbReference type="Pfam" id="PF19574">
    <property type="entry name" value="LolA_3"/>
    <property type="match status" value="1"/>
</dbReference>
<gene>
    <name evidence="3" type="ORF">BDD16_002574</name>
</gene>
<proteinExistence type="predicted"/>
<protein>
    <submittedName>
        <fullName evidence="3">Outer membrane lipoprotein-sorting protein</fullName>
    </submittedName>
</protein>
<dbReference type="RefSeq" id="WP_179634337.1">
    <property type="nucleotide sequence ID" value="NZ_CAXYYM010000036.1"/>
</dbReference>
<keyword evidence="3" id="KW-0449">Lipoprotein</keyword>
<feature type="signal peptide" evidence="2">
    <location>
        <begin position="1"/>
        <end position="21"/>
    </location>
</feature>
<keyword evidence="1 2" id="KW-0732">Signal</keyword>
<dbReference type="AlphaFoldDB" id="A0A7Y9QY73"/>
<reference evidence="3 4" key="1">
    <citation type="submission" date="2020-07" db="EMBL/GenBank/DDBJ databases">
        <title>Genomic Encyclopedia of Archaeal and Bacterial Type Strains, Phase II (KMG-II): from individual species to whole genera.</title>
        <authorList>
            <person name="Goeker M."/>
        </authorList>
    </citation>
    <scope>NUCLEOTIDE SEQUENCE [LARGE SCALE GENOMIC DNA]</scope>
    <source>
        <strain evidence="3 4">DSM 21226</strain>
    </source>
</reference>
<dbReference type="InterPro" id="IPR004564">
    <property type="entry name" value="OM_lipoprot_carrier_LolA-like"/>
</dbReference>
<evidence type="ECO:0000313" key="4">
    <source>
        <dbReference type="Proteomes" id="UP000518288"/>
    </source>
</evidence>
<comment type="caution">
    <text evidence="3">The sequence shown here is derived from an EMBL/GenBank/DDBJ whole genome shotgun (WGS) entry which is preliminary data.</text>
</comment>
<dbReference type="InterPro" id="IPR029046">
    <property type="entry name" value="LolA/LolB/LppX"/>
</dbReference>
<dbReference type="SUPFAM" id="SSF89392">
    <property type="entry name" value="Prokaryotic lipoproteins and lipoprotein localization factors"/>
    <property type="match status" value="1"/>
</dbReference>
<dbReference type="CDD" id="cd16325">
    <property type="entry name" value="LolA"/>
    <property type="match status" value="1"/>
</dbReference>
<dbReference type="Gene3D" id="2.50.20.10">
    <property type="entry name" value="Lipoprotein localisation LolA/LolB/LppX"/>
    <property type="match status" value="1"/>
</dbReference>
<dbReference type="EMBL" id="JACCFH010000001">
    <property type="protein sequence ID" value="NYG33588.1"/>
    <property type="molecule type" value="Genomic_DNA"/>
</dbReference>